<accession>A0ABW8RFU9</accession>
<protein>
    <submittedName>
        <fullName evidence="3">YhcN/YlaJ family sporulation lipoprotein</fullName>
    </submittedName>
</protein>
<dbReference type="Proteomes" id="UP001623041">
    <property type="component" value="Unassembled WGS sequence"/>
</dbReference>
<comment type="caution">
    <text evidence="3">The sequence shown here is derived from an EMBL/GenBank/DDBJ whole genome shotgun (WGS) entry which is preliminary data.</text>
</comment>
<evidence type="ECO:0000313" key="4">
    <source>
        <dbReference type="Proteomes" id="UP001623041"/>
    </source>
</evidence>
<evidence type="ECO:0000256" key="2">
    <source>
        <dbReference type="SAM" id="SignalP"/>
    </source>
</evidence>
<organism evidence="3 4">
    <name type="scientific">Bacillus salipaludis</name>
    <dbReference type="NCBI Taxonomy" id="2547811"/>
    <lineage>
        <taxon>Bacteria</taxon>
        <taxon>Bacillati</taxon>
        <taxon>Bacillota</taxon>
        <taxon>Bacilli</taxon>
        <taxon>Bacillales</taxon>
        <taxon>Bacillaceae</taxon>
        <taxon>Bacillus</taxon>
    </lineage>
</organism>
<sequence>MNKNQWMIPLSAFLMLGAAGCASDNNRAGVNENNNNSVRPIGYYSNENHPNNGNELVRDNDGAITEMMDHSLGAEDQVINEQNRRQLQKRDKNGNPINPTSPLATKDRNFFQRDNRFSTSDMNYHGHLSTNIGNTGVATNPDFQDNFSNKIRNKVASVNNVQNVRSVAYGNTVIVSVTLRDNNKAAATKRAIKNAVKPYAMGRTVTVITDEGTLGRDRNIHNDIQRNKGGK</sequence>
<feature type="region of interest" description="Disordered" evidence="1">
    <location>
        <begin position="84"/>
        <end position="105"/>
    </location>
</feature>
<dbReference type="EMBL" id="JBJHQH010000004">
    <property type="protein sequence ID" value="MFK9091319.1"/>
    <property type="molecule type" value="Genomic_DNA"/>
</dbReference>
<keyword evidence="3" id="KW-0449">Lipoprotein</keyword>
<reference evidence="3 4" key="1">
    <citation type="submission" date="2024-11" db="EMBL/GenBank/DDBJ databases">
        <authorList>
            <person name="Lucas J.A."/>
        </authorList>
    </citation>
    <scope>NUCLEOTIDE SEQUENCE [LARGE SCALE GENOMIC DNA]</scope>
    <source>
        <strain evidence="3 4">Z 5.4</strain>
    </source>
</reference>
<dbReference type="InterPro" id="IPR019076">
    <property type="entry name" value="Spore_lipoprot_YhcN/YlaJ-like"/>
</dbReference>
<proteinExistence type="predicted"/>
<evidence type="ECO:0000256" key="1">
    <source>
        <dbReference type="SAM" id="MobiDB-lite"/>
    </source>
</evidence>
<keyword evidence="4" id="KW-1185">Reference proteome</keyword>
<dbReference type="RefSeq" id="WP_406579989.1">
    <property type="nucleotide sequence ID" value="NZ_JBJHQH010000004.1"/>
</dbReference>
<name>A0ABW8RFU9_9BACI</name>
<evidence type="ECO:0000313" key="3">
    <source>
        <dbReference type="EMBL" id="MFK9091319.1"/>
    </source>
</evidence>
<dbReference type="Pfam" id="PF09580">
    <property type="entry name" value="Spore_YhcN_YlaJ"/>
    <property type="match status" value="1"/>
</dbReference>
<feature type="signal peptide" evidence="2">
    <location>
        <begin position="1"/>
        <end position="22"/>
    </location>
</feature>
<feature type="chain" id="PRO_5045970638" evidence="2">
    <location>
        <begin position="23"/>
        <end position="231"/>
    </location>
</feature>
<keyword evidence="2" id="KW-0732">Signal</keyword>
<gene>
    <name evidence="3" type="ORF">ACJEBI_07475</name>
</gene>
<dbReference type="PROSITE" id="PS51257">
    <property type="entry name" value="PROKAR_LIPOPROTEIN"/>
    <property type="match status" value="1"/>
</dbReference>
<feature type="compositionally biased region" description="Basic and acidic residues" evidence="1">
    <location>
        <begin position="84"/>
        <end position="93"/>
    </location>
</feature>